<comment type="caution">
    <text evidence="2">The sequence shown here is derived from an EMBL/GenBank/DDBJ whole genome shotgun (WGS) entry which is preliminary data.</text>
</comment>
<dbReference type="AlphaFoldDB" id="A0A5B0G3X4"/>
<proteinExistence type="predicted"/>
<protein>
    <submittedName>
        <fullName evidence="2">Uncharacterized protein</fullName>
    </submittedName>
</protein>
<dbReference type="Proteomes" id="UP000325273">
    <property type="component" value="Unassembled WGS sequence"/>
</dbReference>
<evidence type="ECO:0000313" key="2">
    <source>
        <dbReference type="EMBL" id="KAA0997388.1"/>
    </source>
</evidence>
<dbReference type="RefSeq" id="WP_149676785.1">
    <property type="nucleotide sequence ID" value="NZ_VTUZ01000090.1"/>
</dbReference>
<evidence type="ECO:0000256" key="1">
    <source>
        <dbReference type="SAM" id="MobiDB-lite"/>
    </source>
</evidence>
<evidence type="ECO:0000313" key="3">
    <source>
        <dbReference type="Proteomes" id="UP000325273"/>
    </source>
</evidence>
<feature type="region of interest" description="Disordered" evidence="1">
    <location>
        <begin position="85"/>
        <end position="111"/>
    </location>
</feature>
<feature type="compositionally biased region" description="Polar residues" evidence="1">
    <location>
        <begin position="92"/>
        <end position="111"/>
    </location>
</feature>
<accession>A0A5B0G3X4</accession>
<name>A0A5B0G3X4_9BURK</name>
<sequence length="111" mass="12343">MGKSVEDFVQCPNTRVILTEYGRQHSIDPHADIGRTSLPIGKRFQQQRFTTRSGGPAEFQHPGQTDVGTSCPGDKMLEVLAQQRPAARETNPFDTKSNEHTGNTLNFLESE</sequence>
<gene>
    <name evidence="2" type="ORF">FVF58_49635</name>
</gene>
<reference evidence="2 3" key="1">
    <citation type="submission" date="2019-08" db="EMBL/GenBank/DDBJ databases">
        <title>Paraburkholderia sp. DCY113.</title>
        <authorList>
            <person name="Kang J."/>
        </authorList>
    </citation>
    <scope>NUCLEOTIDE SEQUENCE [LARGE SCALE GENOMIC DNA]</scope>
    <source>
        <strain evidence="2 3">DCY113</strain>
    </source>
</reference>
<organism evidence="2 3">
    <name type="scientific">Paraburkholderia panacisoli</name>
    <dbReference type="NCBI Taxonomy" id="2603818"/>
    <lineage>
        <taxon>Bacteria</taxon>
        <taxon>Pseudomonadati</taxon>
        <taxon>Pseudomonadota</taxon>
        <taxon>Betaproteobacteria</taxon>
        <taxon>Burkholderiales</taxon>
        <taxon>Burkholderiaceae</taxon>
        <taxon>Paraburkholderia</taxon>
    </lineage>
</organism>
<keyword evidence="3" id="KW-1185">Reference proteome</keyword>
<dbReference type="EMBL" id="VTUZ01000090">
    <property type="protein sequence ID" value="KAA0997388.1"/>
    <property type="molecule type" value="Genomic_DNA"/>
</dbReference>